<evidence type="ECO:0000259" key="1">
    <source>
        <dbReference type="Pfam" id="PF24886"/>
    </source>
</evidence>
<sequence>MRPLDVILCLALAATYHRTDAAVVATAKRLLKRVERRDRQSLFDVINHKTPCRYIIHHLVNLPDEVICMDLPAERVAPHIKLSMAKSQAASAIQKPSPAA</sequence>
<name>A0A2L1KFQ1_PSEAI</name>
<feature type="domain" description="DUF7740" evidence="1">
    <location>
        <begin position="1"/>
        <end position="55"/>
    </location>
</feature>
<accession>A0A2L1KFQ1</accession>
<geneLocation type="plasmid" evidence="2">
    <name>p12939-PER</name>
</geneLocation>
<evidence type="ECO:0000313" key="2">
    <source>
        <dbReference type="EMBL" id="AVE21156.1"/>
    </source>
</evidence>
<dbReference type="RefSeq" id="WP_121784753.1">
    <property type="nucleotide sequence ID" value="NZ_BSAO01000030.1"/>
</dbReference>
<dbReference type="AlphaFoldDB" id="A0A2L1KFQ1"/>
<keyword evidence="2" id="KW-0614">Plasmid</keyword>
<reference evidence="2" key="1">
    <citation type="submission" date="2017-06" db="EMBL/GenBank/DDBJ databases">
        <title>Complete sequence of p12939-PER from clinical Pseudomonas aeruginosa.</title>
        <authorList>
            <person name="Yuan M."/>
            <person name="Feng J."/>
            <person name="Zhan Z."/>
            <person name="Jiang X."/>
            <person name="Zhang D."/>
            <person name="Chen X."/>
            <person name="Zhao X."/>
            <person name="Che J."/>
            <person name="Lu J."/>
            <person name="Xu J."/>
            <person name="Li J."/>
            <person name="Zhou D."/>
        </authorList>
    </citation>
    <scope>NUCLEOTIDE SEQUENCE</scope>
    <source>
        <plasmid evidence="2">p12939-PER</plasmid>
    </source>
</reference>
<dbReference type="InterPro" id="IPR056642">
    <property type="entry name" value="DUF7740"/>
</dbReference>
<dbReference type="EMBL" id="MF344569">
    <property type="protein sequence ID" value="AVE21156.1"/>
    <property type="molecule type" value="Genomic_DNA"/>
</dbReference>
<organism evidence="2">
    <name type="scientific">Pseudomonas aeruginosa</name>
    <dbReference type="NCBI Taxonomy" id="287"/>
    <lineage>
        <taxon>Bacteria</taxon>
        <taxon>Pseudomonadati</taxon>
        <taxon>Pseudomonadota</taxon>
        <taxon>Gammaproteobacteria</taxon>
        <taxon>Pseudomonadales</taxon>
        <taxon>Pseudomonadaceae</taxon>
        <taxon>Pseudomonas</taxon>
    </lineage>
</organism>
<proteinExistence type="predicted"/>
<dbReference type="Pfam" id="PF24886">
    <property type="entry name" value="DUF7740"/>
    <property type="match status" value="1"/>
</dbReference>
<protein>
    <recommendedName>
        <fullName evidence="1">DUF7740 domain-containing protein</fullName>
    </recommendedName>
</protein>